<dbReference type="CDD" id="cd01170">
    <property type="entry name" value="THZ_kinase"/>
    <property type="match status" value="1"/>
</dbReference>
<evidence type="ECO:0000256" key="4">
    <source>
        <dbReference type="ARBA" id="ARBA00022679"/>
    </source>
</evidence>
<comment type="similarity">
    <text evidence="11">Belongs to the Thz kinase family.</text>
</comment>
<feature type="binding site" evidence="11">
    <location>
        <position position="46"/>
    </location>
    <ligand>
        <name>substrate</name>
    </ligand>
</feature>
<dbReference type="Pfam" id="PF02110">
    <property type="entry name" value="HK"/>
    <property type="match status" value="1"/>
</dbReference>
<proteinExistence type="inferred from homology"/>
<keyword evidence="4 11" id="KW-0808">Transferase</keyword>
<keyword evidence="13" id="KW-1185">Reference proteome</keyword>
<dbReference type="Gene3D" id="3.40.1190.20">
    <property type="match status" value="1"/>
</dbReference>
<keyword evidence="10 11" id="KW-0784">Thiamine biosynthesis</keyword>
<evidence type="ECO:0000313" key="13">
    <source>
        <dbReference type="Proteomes" id="UP000004018"/>
    </source>
</evidence>
<comment type="pathway">
    <text evidence="3 11">Cofactor biosynthesis; thiamine diphosphate biosynthesis; 4-methyl-5-(2-phosphoethyl)-thiazole from 5-(2-hydroxyethyl)-4-methylthiazole: step 1/1.</text>
</comment>
<evidence type="ECO:0000256" key="5">
    <source>
        <dbReference type="ARBA" id="ARBA00022723"/>
    </source>
</evidence>
<keyword evidence="5 11" id="KW-0479">Metal-binding</keyword>
<name>A0ABN0D0G1_9FIRM</name>
<keyword evidence="6 11" id="KW-0547">Nucleotide-binding</keyword>
<evidence type="ECO:0000256" key="8">
    <source>
        <dbReference type="ARBA" id="ARBA00022840"/>
    </source>
</evidence>
<evidence type="ECO:0000256" key="11">
    <source>
        <dbReference type="HAMAP-Rule" id="MF_00228"/>
    </source>
</evidence>
<dbReference type="GO" id="GO:0004417">
    <property type="term" value="F:hydroxyethylthiazole kinase activity"/>
    <property type="evidence" value="ECO:0007669"/>
    <property type="project" value="UniProtKB-EC"/>
</dbReference>
<dbReference type="HAMAP" id="MF_00228">
    <property type="entry name" value="Thz_kinase"/>
    <property type="match status" value="1"/>
</dbReference>
<keyword evidence="7 11" id="KW-0418">Kinase</keyword>
<evidence type="ECO:0000256" key="1">
    <source>
        <dbReference type="ARBA" id="ARBA00001771"/>
    </source>
</evidence>
<feature type="binding site" evidence="11">
    <location>
        <position position="168"/>
    </location>
    <ligand>
        <name>ATP</name>
        <dbReference type="ChEBI" id="CHEBI:30616"/>
    </ligand>
</feature>
<gene>
    <name evidence="11" type="primary">thiM</name>
    <name evidence="12" type="ORF">HMPREF1039_0633</name>
</gene>
<dbReference type="InterPro" id="IPR000417">
    <property type="entry name" value="Hyethyz_kinase"/>
</dbReference>
<dbReference type="RefSeq" id="WP_007391854.1">
    <property type="nucleotide sequence ID" value="NZ_AFIJ01000045.1"/>
</dbReference>
<comment type="function">
    <text evidence="11">Catalyzes the phosphorylation of the hydroxyl group of 4-methyl-5-beta-hydroxyethylthiazole (THZ).</text>
</comment>
<dbReference type="SUPFAM" id="SSF53613">
    <property type="entry name" value="Ribokinase-like"/>
    <property type="match status" value="1"/>
</dbReference>
<comment type="cofactor">
    <cofactor evidence="2 11">
        <name>Mg(2+)</name>
        <dbReference type="ChEBI" id="CHEBI:18420"/>
    </cofactor>
</comment>
<evidence type="ECO:0000313" key="12">
    <source>
        <dbReference type="EMBL" id="EGL35165.1"/>
    </source>
</evidence>
<evidence type="ECO:0000256" key="6">
    <source>
        <dbReference type="ARBA" id="ARBA00022741"/>
    </source>
</evidence>
<evidence type="ECO:0000256" key="7">
    <source>
        <dbReference type="ARBA" id="ARBA00022777"/>
    </source>
</evidence>
<dbReference type="EC" id="2.7.1.50" evidence="11"/>
<reference evidence="12 13" key="1">
    <citation type="submission" date="2011-04" db="EMBL/GenBank/DDBJ databases">
        <authorList>
            <person name="Harkins D.M."/>
            <person name="Madupu R."/>
            <person name="Durkin A.S."/>
            <person name="Torralba M."/>
            <person name="Methe B."/>
            <person name="Sutton G.G."/>
            <person name="Nelson K.E."/>
        </authorList>
    </citation>
    <scope>NUCLEOTIDE SEQUENCE [LARGE SCALE GENOMIC DNA]</scope>
    <source>
        <strain evidence="12 13">UPII 199-6</strain>
    </source>
</reference>
<dbReference type="NCBIfam" id="NF006830">
    <property type="entry name" value="PRK09355.1"/>
    <property type="match status" value="1"/>
</dbReference>
<dbReference type="InterPro" id="IPR029056">
    <property type="entry name" value="Ribokinase-like"/>
</dbReference>
<dbReference type="Proteomes" id="UP000004018">
    <property type="component" value="Unassembled WGS sequence"/>
</dbReference>
<feature type="binding site" evidence="11">
    <location>
        <position position="195"/>
    </location>
    <ligand>
        <name>substrate</name>
    </ligand>
</feature>
<organism evidence="12 13">
    <name type="scientific">Megasphaera lornae</name>
    <dbReference type="NCBI Taxonomy" id="1000568"/>
    <lineage>
        <taxon>Bacteria</taxon>
        <taxon>Bacillati</taxon>
        <taxon>Bacillota</taxon>
        <taxon>Negativicutes</taxon>
        <taxon>Veillonellales</taxon>
        <taxon>Veillonellaceae</taxon>
        <taxon>Megasphaera</taxon>
    </lineage>
</organism>
<dbReference type="EMBL" id="AFIJ01000045">
    <property type="protein sequence ID" value="EGL35165.1"/>
    <property type="molecule type" value="Genomic_DNA"/>
</dbReference>
<keyword evidence="9 11" id="KW-0460">Magnesium</keyword>
<feature type="binding site" evidence="11">
    <location>
        <position position="122"/>
    </location>
    <ligand>
        <name>ATP</name>
        <dbReference type="ChEBI" id="CHEBI:30616"/>
    </ligand>
</feature>
<accession>A0ABN0D0G1</accession>
<comment type="caution">
    <text evidence="12">The sequence shown here is derived from an EMBL/GenBank/DDBJ whole genome shotgun (WGS) entry which is preliminary data.</text>
</comment>
<evidence type="ECO:0000256" key="10">
    <source>
        <dbReference type="ARBA" id="ARBA00022977"/>
    </source>
</evidence>
<evidence type="ECO:0000256" key="3">
    <source>
        <dbReference type="ARBA" id="ARBA00004868"/>
    </source>
</evidence>
<sequence length="270" mass="28076">MEIVAAIGAARHAVRTRRPLIHELTGSVTANDCANITLALGASPVMAQALPEVGEVTKKSSALLINLGMLQPTMLASLHRAARVAVQEGIPLVLDPVGVGTTAWRTQAAIALVKAYKFTIIKGNGSEIQCLAREESGVYGGVDSLRKVLPARDVQHMAVKLGTTVAVTGAIDMVSDGKQTYMLQNGCSMLTRITGTGCMTGALAAAYSAVTTPLTAAVAAITTMSLAGEKARKQAAQAGPGSLHAALFDVVYRLTAEDLRRDGKIRSVSL</sequence>
<dbReference type="PRINTS" id="PR01099">
    <property type="entry name" value="HYETHTZKNASE"/>
</dbReference>
<keyword evidence="8 11" id="KW-0067">ATP-binding</keyword>
<evidence type="ECO:0000256" key="2">
    <source>
        <dbReference type="ARBA" id="ARBA00001946"/>
    </source>
</evidence>
<evidence type="ECO:0000256" key="9">
    <source>
        <dbReference type="ARBA" id="ARBA00022842"/>
    </source>
</evidence>
<comment type="catalytic activity">
    <reaction evidence="1 11">
        <text>5-(2-hydroxyethyl)-4-methylthiazole + ATP = 4-methyl-5-(2-phosphooxyethyl)-thiazole + ADP + H(+)</text>
        <dbReference type="Rhea" id="RHEA:24212"/>
        <dbReference type="ChEBI" id="CHEBI:15378"/>
        <dbReference type="ChEBI" id="CHEBI:17957"/>
        <dbReference type="ChEBI" id="CHEBI:30616"/>
        <dbReference type="ChEBI" id="CHEBI:58296"/>
        <dbReference type="ChEBI" id="CHEBI:456216"/>
        <dbReference type="EC" id="2.7.1.50"/>
    </reaction>
</comment>
<protein>
    <recommendedName>
        <fullName evidence="11">Hydroxyethylthiazole kinase</fullName>
        <ecNumber evidence="11">2.7.1.50</ecNumber>
    </recommendedName>
    <alternativeName>
        <fullName evidence="11">4-methyl-5-beta-hydroxyethylthiazole kinase</fullName>
        <shortName evidence="11">TH kinase</shortName>
        <shortName evidence="11">Thz kinase</shortName>
    </alternativeName>
</protein>
<dbReference type="PIRSF" id="PIRSF000513">
    <property type="entry name" value="Thz_kinase"/>
    <property type="match status" value="1"/>
</dbReference>